<dbReference type="Proteomes" id="UP000839052">
    <property type="component" value="Chromosome"/>
</dbReference>
<dbReference type="Gene3D" id="2.40.160.20">
    <property type="match status" value="1"/>
</dbReference>
<feature type="transmembrane region" description="Helical" evidence="2">
    <location>
        <begin position="110"/>
        <end position="134"/>
    </location>
</feature>
<dbReference type="RefSeq" id="WP_239796903.1">
    <property type="nucleotide sequence ID" value="NZ_OU912926.1"/>
</dbReference>
<dbReference type="SUPFAM" id="SSF56925">
    <property type="entry name" value="OMPA-like"/>
    <property type="match status" value="1"/>
</dbReference>
<feature type="transmembrane region" description="Helical" evidence="2">
    <location>
        <begin position="7"/>
        <end position="30"/>
    </location>
</feature>
<organism evidence="4 5">
    <name type="scientific">Candidatus Nitrotoga arctica</name>
    <dbReference type="NCBI Taxonomy" id="453162"/>
    <lineage>
        <taxon>Bacteria</taxon>
        <taxon>Pseudomonadati</taxon>
        <taxon>Pseudomonadota</taxon>
        <taxon>Betaproteobacteria</taxon>
        <taxon>Nitrosomonadales</taxon>
        <taxon>Gallionellaceae</taxon>
        <taxon>Candidatus Nitrotoga</taxon>
    </lineage>
</organism>
<evidence type="ECO:0000256" key="2">
    <source>
        <dbReference type="SAM" id="Phobius"/>
    </source>
</evidence>
<proteinExistence type="predicted"/>
<evidence type="ECO:0000313" key="4">
    <source>
        <dbReference type="EMBL" id="CAG9933062.1"/>
    </source>
</evidence>
<comment type="subcellular location">
    <subcellularLocation>
        <location evidence="1">Cell outer membrane</location>
    </subcellularLocation>
</comment>
<evidence type="ECO:0000256" key="1">
    <source>
        <dbReference type="ARBA" id="ARBA00004442"/>
    </source>
</evidence>
<feature type="domain" description="Outer membrane protein OmpA-like transmembrane" evidence="3">
    <location>
        <begin position="36"/>
        <end position="212"/>
    </location>
</feature>
<keyword evidence="2" id="KW-1133">Transmembrane helix</keyword>
<dbReference type="Pfam" id="PF01389">
    <property type="entry name" value="OmpA_membrane"/>
    <property type="match status" value="1"/>
</dbReference>
<protein>
    <submittedName>
        <fullName evidence="4">Outer membrane protein beta-barrel domain-containing protein</fullName>
    </submittedName>
</protein>
<name>A0ABN8AN20_9PROT</name>
<keyword evidence="2" id="KW-0812">Transmembrane</keyword>
<dbReference type="EMBL" id="OU912926">
    <property type="protein sequence ID" value="CAG9933062.1"/>
    <property type="molecule type" value="Genomic_DNA"/>
</dbReference>
<dbReference type="InterPro" id="IPR000498">
    <property type="entry name" value="OmpA-like_TM_dom"/>
</dbReference>
<keyword evidence="5" id="KW-1185">Reference proteome</keyword>
<reference evidence="4 5" key="1">
    <citation type="submission" date="2021-10" db="EMBL/GenBank/DDBJ databases">
        <authorList>
            <person name="Koch H."/>
        </authorList>
    </citation>
    <scope>NUCLEOTIDE SEQUENCE [LARGE SCALE GENOMIC DNA]</scope>
    <source>
        <strain evidence="4">6680</strain>
    </source>
</reference>
<dbReference type="InterPro" id="IPR011250">
    <property type="entry name" value="OMP/PagP_B-barrel"/>
</dbReference>
<keyword evidence="2" id="KW-0472">Membrane</keyword>
<gene>
    <name evidence="4" type="ORF">NTG6680_1813</name>
</gene>
<evidence type="ECO:0000259" key="3">
    <source>
        <dbReference type="Pfam" id="PF01389"/>
    </source>
</evidence>
<accession>A0ABN8AN20</accession>
<evidence type="ECO:0000313" key="5">
    <source>
        <dbReference type="Proteomes" id="UP000839052"/>
    </source>
</evidence>
<sequence>MKLNKLAYAIAILGTGNLVVVPSAFATFGLGDSAGYVGASIGEARYKDTPGVLSNSDKKDTGYKVFTGFQLNPVVGLEGTYYDLGKYRGNSTAFNGSTVVPTSLSGDATAWGVAAIITAPSNLFSVFGTGFGLFGKLGVVKSRLTTDVSGIGFNSHRKESNTGSNFGVGAKFDFAKNYSIRTEYERLNNVGDKSTTGETRIDFWSVGLAYKF</sequence>